<accession>A0ABN8G6D8</accession>
<comment type="subcellular location">
    <subcellularLocation>
        <location evidence="1">Cell surface</location>
    </subcellularLocation>
</comment>
<dbReference type="EMBL" id="CAKMMW010000002">
    <property type="protein sequence ID" value="CAH1196629.1"/>
    <property type="molecule type" value="Genomic_DNA"/>
</dbReference>
<feature type="transmembrane region" description="Helical" evidence="3">
    <location>
        <begin position="21"/>
        <end position="46"/>
    </location>
</feature>
<keyword evidence="3" id="KW-1133">Transmembrane helix</keyword>
<evidence type="ECO:0000256" key="2">
    <source>
        <dbReference type="ARBA" id="ARBA00023287"/>
    </source>
</evidence>
<dbReference type="NCBIfam" id="TIGR02532">
    <property type="entry name" value="IV_pilin_GFxxxE"/>
    <property type="match status" value="1"/>
</dbReference>
<evidence type="ECO:0008006" key="6">
    <source>
        <dbReference type="Google" id="ProtNLM"/>
    </source>
</evidence>
<proteinExistence type="predicted"/>
<keyword evidence="3" id="KW-0812">Transmembrane</keyword>
<evidence type="ECO:0000256" key="1">
    <source>
        <dbReference type="ARBA" id="ARBA00004241"/>
    </source>
</evidence>
<evidence type="ECO:0000313" key="5">
    <source>
        <dbReference type="Proteomes" id="UP000838821"/>
    </source>
</evidence>
<gene>
    <name evidence="4" type="ORF">PAECIP111891_00914</name>
</gene>
<dbReference type="Gene3D" id="3.30.700.10">
    <property type="entry name" value="Glycoprotein, Type 4 Pilin"/>
    <property type="match status" value="1"/>
</dbReference>
<dbReference type="Pfam" id="PF07963">
    <property type="entry name" value="N_methyl"/>
    <property type="match status" value="1"/>
</dbReference>
<sequence length="129" mass="13282">MFKKMMNTKLRLLKNQKGLTLVELLAVIVILGVVAAIAVPAIGGIINNSKVNADAQSVELLKDTAIRYLTDINPSGTSAGTSVTIGTLVTANYLKVAPVKQSGTNAGTAYATVTVAYTAATGWTATAAD</sequence>
<keyword evidence="2" id="KW-0178">Competence</keyword>
<name>A0ABN8G6D8_9BACL</name>
<dbReference type="Proteomes" id="UP000838821">
    <property type="component" value="Unassembled WGS sequence"/>
</dbReference>
<organism evidence="4 5">
    <name type="scientific">Paenibacillus allorhizoplanae</name>
    <dbReference type="NCBI Taxonomy" id="2905648"/>
    <lineage>
        <taxon>Bacteria</taxon>
        <taxon>Bacillati</taxon>
        <taxon>Bacillota</taxon>
        <taxon>Bacilli</taxon>
        <taxon>Bacillales</taxon>
        <taxon>Paenibacillaceae</taxon>
        <taxon>Paenibacillus</taxon>
    </lineage>
</organism>
<dbReference type="InterPro" id="IPR012902">
    <property type="entry name" value="N_methyl_site"/>
</dbReference>
<dbReference type="RefSeq" id="WP_236284991.1">
    <property type="nucleotide sequence ID" value="NZ_CAKMMW010000002.1"/>
</dbReference>
<keyword evidence="5" id="KW-1185">Reference proteome</keyword>
<protein>
    <recommendedName>
        <fullName evidence="6">Prepilin-type N-terminal cleavage/methylation domain-containing protein</fullName>
    </recommendedName>
</protein>
<dbReference type="InterPro" id="IPR045584">
    <property type="entry name" value="Pilin-like"/>
</dbReference>
<evidence type="ECO:0000313" key="4">
    <source>
        <dbReference type="EMBL" id="CAH1196629.1"/>
    </source>
</evidence>
<evidence type="ECO:0000256" key="3">
    <source>
        <dbReference type="SAM" id="Phobius"/>
    </source>
</evidence>
<keyword evidence="3" id="KW-0472">Membrane</keyword>
<comment type="caution">
    <text evidence="4">The sequence shown here is derived from an EMBL/GenBank/DDBJ whole genome shotgun (WGS) entry which is preliminary data.</text>
</comment>
<reference evidence="4" key="1">
    <citation type="submission" date="2022-01" db="EMBL/GenBank/DDBJ databases">
        <authorList>
            <person name="Criscuolo A."/>
        </authorList>
    </citation>
    <scope>NUCLEOTIDE SEQUENCE</scope>
    <source>
        <strain evidence="4">CIP111891</strain>
    </source>
</reference>
<dbReference type="PROSITE" id="PS00409">
    <property type="entry name" value="PROKAR_NTER_METHYL"/>
    <property type="match status" value="1"/>
</dbReference>
<dbReference type="SUPFAM" id="SSF54523">
    <property type="entry name" value="Pili subunits"/>
    <property type="match status" value="1"/>
</dbReference>